<proteinExistence type="predicted"/>
<dbReference type="EMBL" id="FNVQ01000001">
    <property type="protein sequence ID" value="SEG21677.1"/>
    <property type="molecule type" value="Genomic_DNA"/>
</dbReference>
<dbReference type="AlphaFoldDB" id="A0A1H5YDH9"/>
<dbReference type="OrthoDB" id="9157451at2"/>
<protein>
    <submittedName>
        <fullName evidence="1">Uncharacterized protein</fullName>
    </submittedName>
</protein>
<evidence type="ECO:0000313" key="2">
    <source>
        <dbReference type="Proteomes" id="UP000236745"/>
    </source>
</evidence>
<accession>A0A1H5YDH9</accession>
<dbReference type="InterPro" id="IPR058701">
    <property type="entry name" value="PhiTE_072-like"/>
</dbReference>
<sequence length="174" mass="20259">MKVESTTVRKLMITEIEALDPISVIIENHEPGKGKIIIECYGDAWSSYWGAMSGQSIEQFFLRCDEHYLANKLSAISSTMVADTDEIRKRIKADIVKMRRQGELSKEEADHFYRRAEDIEIDNSYCNDHSLVEAIWGEEWFRDLHEVPNPKYEYLCRIIRTVQIAIRETERVAA</sequence>
<dbReference type="Proteomes" id="UP000236745">
    <property type="component" value="Unassembled WGS sequence"/>
</dbReference>
<name>A0A1H5YDH9_9GAMM</name>
<organism evidence="1 2">
    <name type="scientific">Marinobacterium lutimaris</name>
    <dbReference type="NCBI Taxonomy" id="568106"/>
    <lineage>
        <taxon>Bacteria</taxon>
        <taxon>Pseudomonadati</taxon>
        <taxon>Pseudomonadota</taxon>
        <taxon>Gammaproteobacteria</taxon>
        <taxon>Oceanospirillales</taxon>
        <taxon>Oceanospirillaceae</taxon>
        <taxon>Marinobacterium</taxon>
    </lineage>
</organism>
<keyword evidence="2" id="KW-1185">Reference proteome</keyword>
<dbReference type="Pfam" id="PF26211">
    <property type="entry name" value="Phage_phiTE_072"/>
    <property type="match status" value="1"/>
</dbReference>
<dbReference type="RefSeq" id="WP_104002585.1">
    <property type="nucleotide sequence ID" value="NZ_FNVQ01000001.1"/>
</dbReference>
<gene>
    <name evidence="1" type="ORF">SAMN05444390_1011703</name>
</gene>
<evidence type="ECO:0000313" key="1">
    <source>
        <dbReference type="EMBL" id="SEG21677.1"/>
    </source>
</evidence>
<reference evidence="1 2" key="1">
    <citation type="submission" date="2016-10" db="EMBL/GenBank/DDBJ databases">
        <authorList>
            <person name="de Groot N.N."/>
        </authorList>
    </citation>
    <scope>NUCLEOTIDE SEQUENCE [LARGE SCALE GENOMIC DNA]</scope>
    <source>
        <strain evidence="1 2">DSM 22012</strain>
    </source>
</reference>